<keyword evidence="8" id="KW-1185">Reference proteome</keyword>
<dbReference type="EMBL" id="JADFTS010000008">
    <property type="protein sequence ID" value="KAF9594306.1"/>
    <property type="molecule type" value="Genomic_DNA"/>
</dbReference>
<dbReference type="AlphaFoldDB" id="A0A835H7Z0"/>
<feature type="domain" description="SPX" evidence="6">
    <location>
        <begin position="1"/>
        <end position="27"/>
    </location>
</feature>
<dbReference type="InterPro" id="IPR036259">
    <property type="entry name" value="MFS_trans_sf"/>
</dbReference>
<dbReference type="OrthoDB" id="5588846at2759"/>
<evidence type="ECO:0000313" key="8">
    <source>
        <dbReference type="Proteomes" id="UP000631114"/>
    </source>
</evidence>
<evidence type="ECO:0000256" key="5">
    <source>
        <dbReference type="SAM" id="Phobius"/>
    </source>
</evidence>
<protein>
    <recommendedName>
        <fullName evidence="6">SPX domain-containing protein</fullName>
    </recommendedName>
</protein>
<gene>
    <name evidence="7" type="ORF">IFM89_030085</name>
</gene>
<organism evidence="7 8">
    <name type="scientific">Coptis chinensis</name>
    <dbReference type="NCBI Taxonomy" id="261450"/>
    <lineage>
        <taxon>Eukaryota</taxon>
        <taxon>Viridiplantae</taxon>
        <taxon>Streptophyta</taxon>
        <taxon>Embryophyta</taxon>
        <taxon>Tracheophyta</taxon>
        <taxon>Spermatophyta</taxon>
        <taxon>Magnoliopsida</taxon>
        <taxon>Ranunculales</taxon>
        <taxon>Ranunculaceae</taxon>
        <taxon>Coptidoideae</taxon>
        <taxon>Coptis</taxon>
    </lineage>
</organism>
<evidence type="ECO:0000256" key="1">
    <source>
        <dbReference type="ARBA" id="ARBA00004141"/>
    </source>
</evidence>
<evidence type="ECO:0000259" key="6">
    <source>
        <dbReference type="PROSITE" id="PS51382"/>
    </source>
</evidence>
<dbReference type="GO" id="GO:0016020">
    <property type="term" value="C:membrane"/>
    <property type="evidence" value="ECO:0007669"/>
    <property type="project" value="UniProtKB-SubCell"/>
</dbReference>
<dbReference type="InterPro" id="IPR051068">
    <property type="entry name" value="MFS_Domain-Containing_Protein"/>
</dbReference>
<dbReference type="SUPFAM" id="SSF103473">
    <property type="entry name" value="MFS general substrate transporter"/>
    <property type="match status" value="1"/>
</dbReference>
<keyword evidence="4 5" id="KW-0472">Membrane</keyword>
<evidence type="ECO:0000256" key="3">
    <source>
        <dbReference type="ARBA" id="ARBA00022989"/>
    </source>
</evidence>
<dbReference type="PROSITE" id="PS51382">
    <property type="entry name" value="SPX"/>
    <property type="match status" value="1"/>
</dbReference>
<proteinExistence type="predicted"/>
<reference evidence="7 8" key="1">
    <citation type="submission" date="2020-10" db="EMBL/GenBank/DDBJ databases">
        <title>The Coptis chinensis genome and diversification of protoberbering-type alkaloids.</title>
        <authorList>
            <person name="Wang B."/>
            <person name="Shu S."/>
            <person name="Song C."/>
            <person name="Liu Y."/>
        </authorList>
    </citation>
    <scope>NUCLEOTIDE SEQUENCE [LARGE SCALE GENOMIC DNA]</scope>
    <source>
        <strain evidence="7">HL-2020</strain>
        <tissue evidence="7">Leaf</tissue>
    </source>
</reference>
<keyword evidence="2 5" id="KW-0812">Transmembrane</keyword>
<feature type="transmembrane region" description="Helical" evidence="5">
    <location>
        <begin position="184"/>
        <end position="202"/>
    </location>
</feature>
<feature type="transmembrane region" description="Helical" evidence="5">
    <location>
        <begin position="149"/>
        <end position="172"/>
    </location>
</feature>
<dbReference type="PANTHER" id="PTHR23510">
    <property type="entry name" value="INNER MEMBRANE TRANSPORT PROTEIN YAJR"/>
    <property type="match status" value="1"/>
</dbReference>
<comment type="subcellular location">
    <subcellularLocation>
        <location evidence="1">Membrane</location>
        <topology evidence="1">Multi-pass membrane protein</topology>
    </subcellularLocation>
</comment>
<feature type="transmembrane region" description="Helical" evidence="5">
    <location>
        <begin position="119"/>
        <end position="137"/>
    </location>
</feature>
<name>A0A835H7Z0_9MAGN</name>
<evidence type="ECO:0000256" key="2">
    <source>
        <dbReference type="ARBA" id="ARBA00022692"/>
    </source>
</evidence>
<comment type="caution">
    <text evidence="7">The sequence shown here is derived from an EMBL/GenBank/DDBJ whole genome shotgun (WGS) entry which is preliminary data.</text>
</comment>
<evidence type="ECO:0000313" key="7">
    <source>
        <dbReference type="EMBL" id="KAF9594306.1"/>
    </source>
</evidence>
<dbReference type="PANTHER" id="PTHR23510:SF65">
    <property type="entry name" value="SPX DOMAIN-CONTAINING MEMBRANE PROTEIN OS09G0521800"/>
    <property type="match status" value="1"/>
</dbReference>
<keyword evidence="3 5" id="KW-1133">Transmembrane helix</keyword>
<sequence>MNAIGLRKILKKFDKRFGYKFTDYYVSSRANHPYSQLQEVFKHVGIGALVGALSRNFAELQDGTGSYLSIYDHPYAPLQVNALDNLPRLFRATCTYYAEEIPRPIDDIVNDQRYHLMSLLLNLANTFLYMVNTYIIVPTADNYSLSLGAAATVCGVVIGSMAVAQIFSLVYFSAWSNKSYFRPLVFSSIVLLMGNILYALAYDLDSLAVLPICHLLCGEANYEADALATFAAHNAETMHWDTAIDQENLLQHGWRLWLPKYSSVWNVTPPPFLGGWINHDIRNDCTIRMISR</sequence>
<dbReference type="InterPro" id="IPR004331">
    <property type="entry name" value="SPX_dom"/>
</dbReference>
<dbReference type="Proteomes" id="UP000631114">
    <property type="component" value="Unassembled WGS sequence"/>
</dbReference>
<evidence type="ECO:0000256" key="4">
    <source>
        <dbReference type="ARBA" id="ARBA00023136"/>
    </source>
</evidence>
<accession>A0A835H7Z0</accession>